<dbReference type="OrthoDB" id="201656at2759"/>
<dbReference type="CDD" id="cd08267">
    <property type="entry name" value="MDR1"/>
    <property type="match status" value="1"/>
</dbReference>
<dbReference type="Pfam" id="PF08240">
    <property type="entry name" value="ADH_N"/>
    <property type="match status" value="1"/>
</dbReference>
<dbReference type="STRING" id="253628.A0A0D1YIQ9"/>
<dbReference type="InParanoid" id="A0A0D1YIQ9"/>
<proteinExistence type="predicted"/>
<dbReference type="SMART" id="SM00829">
    <property type="entry name" value="PKS_ER"/>
    <property type="match status" value="1"/>
</dbReference>
<dbReference type="InterPro" id="IPR020843">
    <property type="entry name" value="ER"/>
</dbReference>
<dbReference type="InterPro" id="IPR036291">
    <property type="entry name" value="NAD(P)-bd_dom_sf"/>
</dbReference>
<feature type="non-terminal residue" evidence="2">
    <location>
        <position position="1"/>
    </location>
</feature>
<feature type="domain" description="Enoyl reductase (ER)" evidence="1">
    <location>
        <begin position="29"/>
        <end position="376"/>
    </location>
</feature>
<dbReference type="HOGENOM" id="CLU_026673_3_3_1"/>
<accession>A0A0D1YIQ9</accession>
<sequence>MARRVAPAPEMEAMTLPKSMRAWTFTSAGLPKDVLEFQAEAAMPALPTARSVLIRVSHVALHPGSLIMMNLVPRFFRKFPATAETDFSGTVVAAGDDVATAPADLTDERSFPIGSAVFGTIPVATHLKGSGALAEYLVVDVDSIAKKPGRAAMDEAAGLAISAATALDVVDMADITEAQSVLVNAPCGGVGSFVTQLVRSKVGPNGRVVGVCSTSSSALAMNLGCDETVEYDARPDGQSLVEFYKGLRGRHDLFDAIVDCHGSQDLWCSSPLLLKSGPLHHYATVGPKFTSYSLTGVLVTVWQMLRNMVTPVWAGGVDRSYRQAASFVDAEKLKRIADLVDGGIMKTYVGGSWRFEDALEAYEVGLRGHAKGKLLIKVE</sequence>
<dbReference type="Gene3D" id="3.40.50.720">
    <property type="entry name" value="NAD(P)-binding Rossmann-like Domain"/>
    <property type="match status" value="1"/>
</dbReference>
<dbReference type="AlphaFoldDB" id="A0A0D1YIQ9"/>
<reference evidence="2 3" key="1">
    <citation type="submission" date="2015-01" db="EMBL/GenBank/DDBJ databases">
        <title>The Genome Sequence of Ochroconis gallopava CBS43764.</title>
        <authorList>
            <consortium name="The Broad Institute Genomics Platform"/>
            <person name="Cuomo C."/>
            <person name="de Hoog S."/>
            <person name="Gorbushina A."/>
            <person name="Stielow B."/>
            <person name="Teixiera M."/>
            <person name="Abouelleil A."/>
            <person name="Chapman S.B."/>
            <person name="Priest M."/>
            <person name="Young S.K."/>
            <person name="Wortman J."/>
            <person name="Nusbaum C."/>
            <person name="Birren B."/>
        </authorList>
    </citation>
    <scope>NUCLEOTIDE SEQUENCE [LARGE SCALE GENOMIC DNA]</scope>
    <source>
        <strain evidence="2 3">CBS 43764</strain>
    </source>
</reference>
<dbReference type="Gene3D" id="3.90.180.10">
    <property type="entry name" value="Medium-chain alcohol dehydrogenases, catalytic domain"/>
    <property type="match status" value="1"/>
</dbReference>
<keyword evidence="3" id="KW-1185">Reference proteome</keyword>
<dbReference type="Pfam" id="PF13602">
    <property type="entry name" value="ADH_zinc_N_2"/>
    <property type="match status" value="1"/>
</dbReference>
<dbReference type="PANTHER" id="PTHR11695:SF294">
    <property type="entry name" value="RETICULON-4-INTERACTING PROTEIN 1, MITOCHONDRIAL"/>
    <property type="match status" value="1"/>
</dbReference>
<name>A0A0D1YIQ9_9PEZI</name>
<evidence type="ECO:0000313" key="2">
    <source>
        <dbReference type="EMBL" id="KIW00757.1"/>
    </source>
</evidence>
<evidence type="ECO:0000313" key="3">
    <source>
        <dbReference type="Proteomes" id="UP000053259"/>
    </source>
</evidence>
<dbReference type="InterPro" id="IPR011032">
    <property type="entry name" value="GroES-like_sf"/>
</dbReference>
<gene>
    <name evidence="2" type="ORF">PV09_07738</name>
</gene>
<protein>
    <recommendedName>
        <fullName evidence="1">Enoyl reductase (ER) domain-containing protein</fullName>
    </recommendedName>
</protein>
<dbReference type="RefSeq" id="XP_016210626.1">
    <property type="nucleotide sequence ID" value="XM_016361547.1"/>
</dbReference>
<dbReference type="Proteomes" id="UP000053259">
    <property type="component" value="Unassembled WGS sequence"/>
</dbReference>
<dbReference type="InterPro" id="IPR050700">
    <property type="entry name" value="YIM1/Zinc_Alcohol_DH_Fams"/>
</dbReference>
<dbReference type="InterPro" id="IPR013154">
    <property type="entry name" value="ADH-like_N"/>
</dbReference>
<dbReference type="PANTHER" id="PTHR11695">
    <property type="entry name" value="ALCOHOL DEHYDROGENASE RELATED"/>
    <property type="match status" value="1"/>
</dbReference>
<dbReference type="SUPFAM" id="SSF50129">
    <property type="entry name" value="GroES-like"/>
    <property type="match status" value="1"/>
</dbReference>
<organism evidence="2 3">
    <name type="scientific">Verruconis gallopava</name>
    <dbReference type="NCBI Taxonomy" id="253628"/>
    <lineage>
        <taxon>Eukaryota</taxon>
        <taxon>Fungi</taxon>
        <taxon>Dikarya</taxon>
        <taxon>Ascomycota</taxon>
        <taxon>Pezizomycotina</taxon>
        <taxon>Dothideomycetes</taxon>
        <taxon>Pleosporomycetidae</taxon>
        <taxon>Venturiales</taxon>
        <taxon>Sympoventuriaceae</taxon>
        <taxon>Verruconis</taxon>
    </lineage>
</organism>
<dbReference type="GeneID" id="27315711"/>
<dbReference type="GO" id="GO:0016491">
    <property type="term" value="F:oxidoreductase activity"/>
    <property type="evidence" value="ECO:0007669"/>
    <property type="project" value="InterPro"/>
</dbReference>
<dbReference type="VEuPathDB" id="FungiDB:PV09_07738"/>
<dbReference type="GO" id="GO:0005739">
    <property type="term" value="C:mitochondrion"/>
    <property type="evidence" value="ECO:0007669"/>
    <property type="project" value="TreeGrafter"/>
</dbReference>
<dbReference type="SUPFAM" id="SSF51735">
    <property type="entry name" value="NAD(P)-binding Rossmann-fold domains"/>
    <property type="match status" value="1"/>
</dbReference>
<evidence type="ECO:0000259" key="1">
    <source>
        <dbReference type="SMART" id="SM00829"/>
    </source>
</evidence>
<dbReference type="EMBL" id="KN847560">
    <property type="protein sequence ID" value="KIW00757.1"/>
    <property type="molecule type" value="Genomic_DNA"/>
</dbReference>